<protein>
    <recommendedName>
        <fullName evidence="4">Peptidase inhibitor family I36 protein</fullName>
    </recommendedName>
</protein>
<keyword evidence="3" id="KW-1185">Reference proteome</keyword>
<gene>
    <name evidence="2" type="ORF">FNH04_24825</name>
</gene>
<dbReference type="Proteomes" id="UP000326979">
    <property type="component" value="Unassembled WGS sequence"/>
</dbReference>
<reference evidence="2 3" key="1">
    <citation type="submission" date="2019-07" db="EMBL/GenBank/DDBJ databases">
        <title>New species of Amycolatopsis and Streptomyces.</title>
        <authorList>
            <person name="Duangmal K."/>
            <person name="Teo W.F.A."/>
            <person name="Lipun K."/>
        </authorList>
    </citation>
    <scope>NUCLEOTIDE SEQUENCE [LARGE SCALE GENOMIC DNA]</scope>
    <source>
        <strain evidence="2 3">TISTR 2346</strain>
    </source>
</reference>
<evidence type="ECO:0008006" key="4">
    <source>
        <dbReference type="Google" id="ProtNLM"/>
    </source>
</evidence>
<name>A0A5N8W6A8_9ACTN</name>
<dbReference type="AlphaFoldDB" id="A0A5N8W6A8"/>
<accession>A0A5N8W6A8</accession>
<evidence type="ECO:0000313" key="2">
    <source>
        <dbReference type="EMBL" id="MPY43011.1"/>
    </source>
</evidence>
<dbReference type="OrthoDB" id="4302020at2"/>
<dbReference type="RefSeq" id="WP_152787829.1">
    <property type="nucleotide sequence ID" value="NZ_BAABEQ010000038.1"/>
</dbReference>
<feature type="chain" id="PRO_5024840267" description="Peptidase inhibitor family I36 protein" evidence="1">
    <location>
        <begin position="30"/>
        <end position="134"/>
    </location>
</feature>
<evidence type="ECO:0000256" key="1">
    <source>
        <dbReference type="SAM" id="SignalP"/>
    </source>
</evidence>
<comment type="caution">
    <text evidence="2">The sequence shown here is derived from an EMBL/GenBank/DDBJ whole genome shotgun (WGS) entry which is preliminary data.</text>
</comment>
<feature type="signal peptide" evidence="1">
    <location>
        <begin position="1"/>
        <end position="29"/>
    </location>
</feature>
<keyword evidence="1" id="KW-0732">Signal</keyword>
<organism evidence="2 3">
    <name type="scientific">Streptomyces phyllanthi</name>
    <dbReference type="NCBI Taxonomy" id="1803180"/>
    <lineage>
        <taxon>Bacteria</taxon>
        <taxon>Bacillati</taxon>
        <taxon>Actinomycetota</taxon>
        <taxon>Actinomycetes</taxon>
        <taxon>Kitasatosporales</taxon>
        <taxon>Streptomycetaceae</taxon>
        <taxon>Streptomyces</taxon>
    </lineage>
</organism>
<proteinExistence type="predicted"/>
<evidence type="ECO:0000313" key="3">
    <source>
        <dbReference type="Proteomes" id="UP000326979"/>
    </source>
</evidence>
<dbReference type="EMBL" id="VJZE01000193">
    <property type="protein sequence ID" value="MPY43011.1"/>
    <property type="molecule type" value="Genomic_DNA"/>
</dbReference>
<sequence length="134" mass="14207">MTGKFLHSACAATVLTAGLLAGSASSASADSRYGCEWPRVCFYLTQADRNANRPTAAYQDAGYNQTLGPNSRGADSVYNSRNDDIALVRVGTSSVAVCISPNQSQGFDATITITAVRIQYEPSTCPSQLMTWPS</sequence>